<dbReference type="AlphaFoldDB" id="A0A2T3FQK9"/>
<feature type="transmembrane region" description="Helical" evidence="2">
    <location>
        <begin position="167"/>
        <end position="184"/>
    </location>
</feature>
<reference evidence="4 5" key="1">
    <citation type="submission" date="2018-03" db="EMBL/GenBank/DDBJ databases">
        <title>Lachnoclostridium SNUG30386 gen.nov., sp.nov., isolated from human faeces.</title>
        <authorList>
            <person name="Seo B."/>
            <person name="Jeon K."/>
            <person name="Ko G."/>
        </authorList>
    </citation>
    <scope>NUCLEOTIDE SEQUENCE [LARGE SCALE GENOMIC DNA]</scope>
    <source>
        <strain evidence="4 5">SNUG30386</strain>
    </source>
</reference>
<comment type="caution">
    <text evidence="4">The sequence shown here is derived from an EMBL/GenBank/DDBJ whole genome shotgun (WGS) entry which is preliminary data.</text>
</comment>
<feature type="transmembrane region" description="Helical" evidence="2">
    <location>
        <begin position="70"/>
        <end position="88"/>
    </location>
</feature>
<evidence type="ECO:0000313" key="5">
    <source>
        <dbReference type="Proteomes" id="UP000241048"/>
    </source>
</evidence>
<dbReference type="CDD" id="cd16935">
    <property type="entry name" value="HATPase_AgrC-ComD-like"/>
    <property type="match status" value="1"/>
</dbReference>
<dbReference type="PANTHER" id="PTHR40448">
    <property type="entry name" value="TWO-COMPONENT SENSOR HISTIDINE KINASE"/>
    <property type="match status" value="1"/>
</dbReference>
<proteinExistence type="predicted"/>
<dbReference type="RefSeq" id="WP_107000648.1">
    <property type="nucleotide sequence ID" value="NZ_DBFBUD010000207.1"/>
</dbReference>
<dbReference type="Gene3D" id="3.30.565.10">
    <property type="entry name" value="Histidine kinase-like ATPase, C-terminal domain"/>
    <property type="match status" value="1"/>
</dbReference>
<dbReference type="InterPro" id="IPR036890">
    <property type="entry name" value="HATPase_C_sf"/>
</dbReference>
<dbReference type="Proteomes" id="UP000241048">
    <property type="component" value="Unassembled WGS sequence"/>
</dbReference>
<dbReference type="InterPro" id="IPR032834">
    <property type="entry name" value="NatK-like_C"/>
</dbReference>
<feature type="transmembrane region" description="Helical" evidence="2">
    <location>
        <begin position="129"/>
        <end position="146"/>
    </location>
</feature>
<gene>
    <name evidence="4" type="ORF">C7U56_06410</name>
</gene>
<evidence type="ECO:0000313" key="4">
    <source>
        <dbReference type="EMBL" id="PST37529.1"/>
    </source>
</evidence>
<dbReference type="Pfam" id="PF14501">
    <property type="entry name" value="HATPase_c_5"/>
    <property type="match status" value="1"/>
</dbReference>
<keyword evidence="2" id="KW-0472">Membrane</keyword>
<keyword evidence="2" id="KW-0812">Transmembrane</keyword>
<dbReference type="EMBL" id="PYLO01000002">
    <property type="protein sequence ID" value="PST37529.1"/>
    <property type="molecule type" value="Genomic_DNA"/>
</dbReference>
<organism evidence="4 5">
    <name type="scientific">Clostridium fessum</name>
    <dbReference type="NCBI Taxonomy" id="2126740"/>
    <lineage>
        <taxon>Bacteria</taxon>
        <taxon>Bacillati</taxon>
        <taxon>Bacillota</taxon>
        <taxon>Clostridia</taxon>
        <taxon>Eubacteriales</taxon>
        <taxon>Clostridiaceae</taxon>
        <taxon>Clostridium</taxon>
    </lineage>
</organism>
<evidence type="ECO:0000256" key="1">
    <source>
        <dbReference type="SAM" id="Coils"/>
    </source>
</evidence>
<name>A0A2T3FQK9_9CLOT</name>
<dbReference type="GO" id="GO:0042802">
    <property type="term" value="F:identical protein binding"/>
    <property type="evidence" value="ECO:0007669"/>
    <property type="project" value="TreeGrafter"/>
</dbReference>
<protein>
    <recommendedName>
        <fullName evidence="3">Sensor histidine kinase NatK-like C-terminal domain-containing protein</fullName>
    </recommendedName>
</protein>
<feature type="transmembrane region" description="Helical" evidence="2">
    <location>
        <begin position="196"/>
        <end position="214"/>
    </location>
</feature>
<evidence type="ECO:0000256" key="2">
    <source>
        <dbReference type="SAM" id="Phobius"/>
    </source>
</evidence>
<keyword evidence="2" id="KW-1133">Transmembrane helix</keyword>
<accession>A0A2T3FQK9</accession>
<dbReference type="PANTHER" id="PTHR40448:SF1">
    <property type="entry name" value="TWO-COMPONENT SENSOR HISTIDINE KINASE"/>
    <property type="match status" value="1"/>
</dbReference>
<feature type="transmembrane region" description="Helical" evidence="2">
    <location>
        <begin position="97"/>
        <end position="117"/>
    </location>
</feature>
<feature type="transmembrane region" description="Helical" evidence="2">
    <location>
        <begin position="6"/>
        <end position="26"/>
    </location>
</feature>
<feature type="transmembrane region" description="Helical" evidence="2">
    <location>
        <begin position="38"/>
        <end position="58"/>
    </location>
</feature>
<keyword evidence="1" id="KW-0175">Coiled coil</keyword>
<keyword evidence="5" id="KW-1185">Reference proteome</keyword>
<evidence type="ECO:0000259" key="3">
    <source>
        <dbReference type="Pfam" id="PF14501"/>
    </source>
</evidence>
<feature type="coiled-coil region" evidence="1">
    <location>
        <begin position="215"/>
        <end position="265"/>
    </location>
</feature>
<feature type="domain" description="Sensor histidine kinase NatK-like C-terminal" evidence="3">
    <location>
        <begin position="341"/>
        <end position="437"/>
    </location>
</feature>
<dbReference type="SUPFAM" id="SSF55874">
    <property type="entry name" value="ATPase domain of HSP90 chaperone/DNA topoisomerase II/histidine kinase"/>
    <property type="match status" value="1"/>
</dbReference>
<sequence length="448" mass="51927">MNWSVFGKAFLVETVYSIPFFILSILPFKKQLRFPIKILILFIFIGQLLQSSLYTYLISHGKPTRVTDTVFAFVSLAIYFLCVKANFWKLLFLGNFILNYFVTVRGICFFLESRLFYDPSITYYSLRDQSLLLISILLLLTLPLGLKFMKNATERVFQVDSSAFWQKVWFIPFSCTLIICAYNFDLNIDTVRKFRFILTRLWLFAMTILIYYVLLEALNAVRQQAQLEERAAQQDTLLAMQYTQYQQLSRHIEEVREARHDLRQHLNLIEHYLQSGKTEDLNTYIEQYRMTLPPDTARTWCENYAVNTIISYYGEEARKASVDFSVRIQLPPSLPLGEPQLCSIFGNLLENALDACRECTDSAPFIRICAQEDAGHIVIAVDNTCCHPPIEENGRFRSTKHDGFGTGTASIRSIAERYQGLVDFRYEDGIFYASVMLKFDSKISHGNL</sequence>